<gene>
    <name evidence="1" type="ORF">K1T71_002857</name>
</gene>
<keyword evidence="2" id="KW-1185">Reference proteome</keyword>
<dbReference type="Proteomes" id="UP000824533">
    <property type="component" value="Linkage Group LG04"/>
</dbReference>
<proteinExistence type="predicted"/>
<reference evidence="1 2" key="1">
    <citation type="journal article" date="2021" name="Front. Genet.">
        <title>Chromosome-Level Genome Assembly Reveals Significant Gene Expansion in the Toll and IMD Signaling Pathways of Dendrolimus kikuchii.</title>
        <authorList>
            <person name="Zhou J."/>
            <person name="Wu P."/>
            <person name="Xiong Z."/>
            <person name="Liu N."/>
            <person name="Zhao N."/>
            <person name="Ji M."/>
            <person name="Qiu Y."/>
            <person name="Yang B."/>
        </authorList>
    </citation>
    <scope>NUCLEOTIDE SEQUENCE [LARGE SCALE GENOMIC DNA]</scope>
    <source>
        <strain evidence="1">Ann1</strain>
    </source>
</reference>
<organism evidence="1 2">
    <name type="scientific">Dendrolimus kikuchii</name>
    <dbReference type="NCBI Taxonomy" id="765133"/>
    <lineage>
        <taxon>Eukaryota</taxon>
        <taxon>Metazoa</taxon>
        <taxon>Ecdysozoa</taxon>
        <taxon>Arthropoda</taxon>
        <taxon>Hexapoda</taxon>
        <taxon>Insecta</taxon>
        <taxon>Pterygota</taxon>
        <taxon>Neoptera</taxon>
        <taxon>Endopterygota</taxon>
        <taxon>Lepidoptera</taxon>
        <taxon>Glossata</taxon>
        <taxon>Ditrysia</taxon>
        <taxon>Bombycoidea</taxon>
        <taxon>Lasiocampidae</taxon>
        <taxon>Dendrolimus</taxon>
    </lineage>
</organism>
<name>A0ACC1DE85_9NEOP</name>
<accession>A0ACC1DE85</accession>
<protein>
    <submittedName>
        <fullName evidence="1">Uncharacterized protein</fullName>
    </submittedName>
</protein>
<comment type="caution">
    <text evidence="1">The sequence shown here is derived from an EMBL/GenBank/DDBJ whole genome shotgun (WGS) entry which is preliminary data.</text>
</comment>
<evidence type="ECO:0000313" key="1">
    <source>
        <dbReference type="EMBL" id="KAJ0182135.1"/>
    </source>
</evidence>
<sequence>MLVLDGWIVRKAQNCENYLLSIAWCLRARPQRCSVTSHRTSWHSPMRYRIQNKGTVNLNSTLSNFAEVRVTIFWH</sequence>
<evidence type="ECO:0000313" key="2">
    <source>
        <dbReference type="Proteomes" id="UP000824533"/>
    </source>
</evidence>
<dbReference type="EMBL" id="CM034390">
    <property type="protein sequence ID" value="KAJ0182135.1"/>
    <property type="molecule type" value="Genomic_DNA"/>
</dbReference>